<evidence type="ECO:0000313" key="2">
    <source>
        <dbReference type="EMBL" id="KAJ0206843.1"/>
    </source>
</evidence>
<keyword evidence="3" id="KW-1185">Reference proteome</keyword>
<organism evidence="2 3">
    <name type="scientific">Lactuca sativa</name>
    <name type="common">Garden lettuce</name>
    <dbReference type="NCBI Taxonomy" id="4236"/>
    <lineage>
        <taxon>Eukaryota</taxon>
        <taxon>Viridiplantae</taxon>
        <taxon>Streptophyta</taxon>
        <taxon>Embryophyta</taxon>
        <taxon>Tracheophyta</taxon>
        <taxon>Spermatophyta</taxon>
        <taxon>Magnoliopsida</taxon>
        <taxon>eudicotyledons</taxon>
        <taxon>Gunneridae</taxon>
        <taxon>Pentapetalae</taxon>
        <taxon>asterids</taxon>
        <taxon>campanulids</taxon>
        <taxon>Asterales</taxon>
        <taxon>Asteraceae</taxon>
        <taxon>Cichorioideae</taxon>
        <taxon>Cichorieae</taxon>
        <taxon>Lactucinae</taxon>
        <taxon>Lactuca</taxon>
    </lineage>
</organism>
<dbReference type="AlphaFoldDB" id="A0A9R1VLI7"/>
<reference evidence="2 3" key="1">
    <citation type="journal article" date="2017" name="Nat. Commun.">
        <title>Genome assembly with in vitro proximity ligation data and whole-genome triplication in lettuce.</title>
        <authorList>
            <person name="Reyes-Chin-Wo S."/>
            <person name="Wang Z."/>
            <person name="Yang X."/>
            <person name="Kozik A."/>
            <person name="Arikit S."/>
            <person name="Song C."/>
            <person name="Xia L."/>
            <person name="Froenicke L."/>
            <person name="Lavelle D.O."/>
            <person name="Truco M.J."/>
            <person name="Xia R."/>
            <person name="Zhu S."/>
            <person name="Xu C."/>
            <person name="Xu H."/>
            <person name="Xu X."/>
            <person name="Cox K."/>
            <person name="Korf I."/>
            <person name="Meyers B.C."/>
            <person name="Michelmore R.W."/>
        </authorList>
    </citation>
    <scope>NUCLEOTIDE SEQUENCE [LARGE SCALE GENOMIC DNA]</scope>
    <source>
        <strain evidence="3">cv. Salinas</strain>
        <tissue evidence="2">Seedlings</tissue>
    </source>
</reference>
<sequence>MLNPSGQPNNLWGEALLTSCYVHNRINGRVIPTSPYVLWKGRNPNLDYLKDDENSSYTTSTSTSQEILPHPPIVEEPRRITRDRIEKSFGDGFYSHLVKGTQKKVTREVIFAINLDDDPKTFTEAMTSKDATLWKEAIDDEMNSIMVNGTWELVDLPKERRPIGSKWLFKRKYHPVGSIFAYKARLVTNGYR</sequence>
<dbReference type="Pfam" id="PF07727">
    <property type="entry name" value="RVT_2"/>
    <property type="match status" value="1"/>
</dbReference>
<dbReference type="EMBL" id="NBSK02000005">
    <property type="protein sequence ID" value="KAJ0206843.1"/>
    <property type="molecule type" value="Genomic_DNA"/>
</dbReference>
<protein>
    <recommendedName>
        <fullName evidence="1">Reverse transcriptase Ty1/copia-type domain-containing protein</fullName>
    </recommendedName>
</protein>
<dbReference type="InterPro" id="IPR013103">
    <property type="entry name" value="RVT_2"/>
</dbReference>
<accession>A0A9R1VLI7</accession>
<feature type="domain" description="Reverse transcriptase Ty1/copia-type" evidence="1">
    <location>
        <begin position="148"/>
        <end position="192"/>
    </location>
</feature>
<gene>
    <name evidence="2" type="ORF">LSAT_V11C500291250</name>
</gene>
<name>A0A9R1VLI7_LACSA</name>
<dbReference type="Proteomes" id="UP000235145">
    <property type="component" value="Unassembled WGS sequence"/>
</dbReference>
<proteinExistence type="predicted"/>
<evidence type="ECO:0000313" key="3">
    <source>
        <dbReference type="Proteomes" id="UP000235145"/>
    </source>
</evidence>
<comment type="caution">
    <text evidence="2">The sequence shown here is derived from an EMBL/GenBank/DDBJ whole genome shotgun (WGS) entry which is preliminary data.</text>
</comment>
<evidence type="ECO:0000259" key="1">
    <source>
        <dbReference type="Pfam" id="PF07727"/>
    </source>
</evidence>